<comment type="catalytic activity">
    <reaction evidence="4">
        <text>L-threonyl-[protein] + ATP = O-phospho-L-threonyl-[protein] + ADP + H(+)</text>
        <dbReference type="Rhea" id="RHEA:46608"/>
        <dbReference type="Rhea" id="RHEA-COMP:11060"/>
        <dbReference type="Rhea" id="RHEA-COMP:11605"/>
        <dbReference type="ChEBI" id="CHEBI:15378"/>
        <dbReference type="ChEBI" id="CHEBI:30013"/>
        <dbReference type="ChEBI" id="CHEBI:30616"/>
        <dbReference type="ChEBI" id="CHEBI:61977"/>
        <dbReference type="ChEBI" id="CHEBI:456216"/>
        <dbReference type="EC" id="2.7.11.22"/>
    </reaction>
</comment>
<dbReference type="GO" id="GO:0010389">
    <property type="term" value="P:regulation of G2/M transition of mitotic cell cycle"/>
    <property type="evidence" value="ECO:0007669"/>
    <property type="project" value="TreeGrafter"/>
</dbReference>
<dbReference type="GO" id="GO:0000082">
    <property type="term" value="P:G1/S transition of mitotic cell cycle"/>
    <property type="evidence" value="ECO:0007669"/>
    <property type="project" value="TreeGrafter"/>
</dbReference>
<accession>A0A0F2LYX3</accession>
<keyword evidence="2" id="KW-0547">Nucleotide-binding</keyword>
<dbReference type="GO" id="GO:0005634">
    <property type="term" value="C:nucleus"/>
    <property type="evidence" value="ECO:0007669"/>
    <property type="project" value="TreeGrafter"/>
</dbReference>
<gene>
    <name evidence="8" type="ORF">SPSK_03316</name>
</gene>
<dbReference type="InterPro" id="IPR000719">
    <property type="entry name" value="Prot_kinase_dom"/>
</dbReference>
<evidence type="ECO:0000256" key="6">
    <source>
        <dbReference type="SAM" id="MobiDB-lite"/>
    </source>
</evidence>
<reference evidence="8 9" key="1">
    <citation type="journal article" date="2014" name="BMC Genomics">
        <title>Comparative genomics of the major fungal agents of human and animal Sporotrichosis: Sporothrix schenckii and Sporothrix brasiliensis.</title>
        <authorList>
            <person name="Teixeira M.M."/>
            <person name="de Almeida L.G."/>
            <person name="Kubitschek-Barreira P."/>
            <person name="Alves F.L."/>
            <person name="Kioshima E.S."/>
            <person name="Abadio A.K."/>
            <person name="Fernandes L."/>
            <person name="Derengowski L.S."/>
            <person name="Ferreira K.S."/>
            <person name="Souza R.C."/>
            <person name="Ruiz J.C."/>
            <person name="de Andrade N.C."/>
            <person name="Paes H.C."/>
            <person name="Nicola A.M."/>
            <person name="Albuquerque P."/>
            <person name="Gerber A.L."/>
            <person name="Martins V.P."/>
            <person name="Peconick L.D."/>
            <person name="Neto A.V."/>
            <person name="Chaucanez C.B."/>
            <person name="Silva P.A."/>
            <person name="Cunha O.L."/>
            <person name="de Oliveira F.F."/>
            <person name="dos Santos T.C."/>
            <person name="Barros A.L."/>
            <person name="Soares M.A."/>
            <person name="de Oliveira L.M."/>
            <person name="Marini M.M."/>
            <person name="Villalobos-Duno H."/>
            <person name="Cunha M.M."/>
            <person name="de Hoog S."/>
            <person name="da Silveira J.F."/>
            <person name="Henrissat B."/>
            <person name="Nino-Vega G.A."/>
            <person name="Cisalpino P.S."/>
            <person name="Mora-Montes H.M."/>
            <person name="Almeida S.R."/>
            <person name="Stajich J.E."/>
            <person name="Lopes-Bezerra L.M."/>
            <person name="Vasconcelos A.T."/>
            <person name="Felipe M.S."/>
        </authorList>
    </citation>
    <scope>NUCLEOTIDE SEQUENCE [LARGE SCALE GENOMIC DNA]</scope>
    <source>
        <strain evidence="8 9">1099-18</strain>
    </source>
</reference>
<comment type="caution">
    <text evidence="8">The sequence shown here is derived from an EMBL/GenBank/DDBJ whole genome shotgun (WGS) entry which is preliminary data.</text>
</comment>
<dbReference type="OrthoDB" id="413582at2759"/>
<dbReference type="Pfam" id="PF00069">
    <property type="entry name" value="Pkinase"/>
    <property type="match status" value="1"/>
</dbReference>
<evidence type="ECO:0000313" key="8">
    <source>
        <dbReference type="EMBL" id="KJR82029.1"/>
    </source>
</evidence>
<evidence type="ECO:0000256" key="2">
    <source>
        <dbReference type="ARBA" id="ARBA00022741"/>
    </source>
</evidence>
<reference evidence="8 9" key="2">
    <citation type="journal article" date="2015" name="Eukaryot. Cell">
        <title>Asexual propagation of a virulent clone complex in a human and feline outbreak of sporotrichosis.</title>
        <authorList>
            <person name="Teixeira Mde M."/>
            <person name="Rodrigues A.M."/>
            <person name="Tsui C.K."/>
            <person name="de Almeida L.G."/>
            <person name="Van Diepeningen A.D."/>
            <person name="van den Ende B.G."/>
            <person name="Fernandes G.F."/>
            <person name="Kano R."/>
            <person name="Hamelin R.C."/>
            <person name="Lopes-Bezerra L.M."/>
            <person name="Vasconcelos A.T."/>
            <person name="de Hoog S."/>
            <person name="de Camargo Z.P."/>
            <person name="Felipe M.S."/>
        </authorList>
    </citation>
    <scope>NUCLEOTIDE SEQUENCE [LARGE SCALE GENOMIC DNA]</scope>
    <source>
        <strain evidence="8 9">1099-18</strain>
    </source>
</reference>
<dbReference type="GO" id="GO:0004693">
    <property type="term" value="F:cyclin-dependent protein serine/threonine kinase activity"/>
    <property type="evidence" value="ECO:0007669"/>
    <property type="project" value="UniProtKB-EC"/>
</dbReference>
<protein>
    <recommendedName>
        <fullName evidence="1">cyclin-dependent kinase</fullName>
        <ecNumber evidence="1">2.7.11.22</ecNumber>
    </recommendedName>
</protein>
<evidence type="ECO:0000256" key="1">
    <source>
        <dbReference type="ARBA" id="ARBA00012425"/>
    </source>
</evidence>
<dbReference type="PANTHER" id="PTHR24056">
    <property type="entry name" value="CELL DIVISION PROTEIN KINASE"/>
    <property type="match status" value="1"/>
</dbReference>
<dbReference type="PROSITE" id="PS50011">
    <property type="entry name" value="PROTEIN_KINASE_DOM"/>
    <property type="match status" value="1"/>
</dbReference>
<dbReference type="GO" id="GO:0000307">
    <property type="term" value="C:cyclin-dependent protein kinase holoenzyme complex"/>
    <property type="evidence" value="ECO:0007669"/>
    <property type="project" value="TreeGrafter"/>
</dbReference>
<evidence type="ECO:0000313" key="9">
    <source>
        <dbReference type="Proteomes" id="UP000033710"/>
    </source>
</evidence>
<dbReference type="GO" id="GO:0005524">
    <property type="term" value="F:ATP binding"/>
    <property type="evidence" value="ECO:0007669"/>
    <property type="project" value="UniProtKB-KW"/>
</dbReference>
<dbReference type="GO" id="GO:0005737">
    <property type="term" value="C:cytoplasm"/>
    <property type="evidence" value="ECO:0007669"/>
    <property type="project" value="TreeGrafter"/>
</dbReference>
<dbReference type="Gene3D" id="3.30.200.20">
    <property type="entry name" value="Phosphorylase Kinase, domain 1"/>
    <property type="match status" value="1"/>
</dbReference>
<dbReference type="PANTHER" id="PTHR24056:SF576">
    <property type="entry name" value="SERINE_THREONINE-PROTEIN KINASE CSK1"/>
    <property type="match status" value="1"/>
</dbReference>
<evidence type="ECO:0000256" key="4">
    <source>
        <dbReference type="ARBA" id="ARBA00047811"/>
    </source>
</evidence>
<evidence type="ECO:0000256" key="5">
    <source>
        <dbReference type="ARBA" id="ARBA00048367"/>
    </source>
</evidence>
<proteinExistence type="predicted"/>
<feature type="region of interest" description="Disordered" evidence="6">
    <location>
        <begin position="395"/>
        <end position="420"/>
    </location>
</feature>
<keyword evidence="8" id="KW-0418">Kinase</keyword>
<dbReference type="KEGG" id="ssck:SPSK_03316"/>
<dbReference type="GO" id="GO:0010468">
    <property type="term" value="P:regulation of gene expression"/>
    <property type="evidence" value="ECO:0007669"/>
    <property type="project" value="TreeGrafter"/>
</dbReference>
<feature type="compositionally biased region" description="Pro residues" evidence="6">
    <location>
        <begin position="398"/>
        <end position="420"/>
    </location>
</feature>
<dbReference type="EC" id="2.7.11.22" evidence="1"/>
<dbReference type="VEuPathDB" id="FungiDB:SPSK_03316"/>
<evidence type="ECO:0000256" key="3">
    <source>
        <dbReference type="ARBA" id="ARBA00022840"/>
    </source>
</evidence>
<comment type="catalytic activity">
    <reaction evidence="5">
        <text>L-seryl-[protein] + ATP = O-phospho-L-seryl-[protein] + ADP + H(+)</text>
        <dbReference type="Rhea" id="RHEA:17989"/>
        <dbReference type="Rhea" id="RHEA-COMP:9863"/>
        <dbReference type="Rhea" id="RHEA-COMP:11604"/>
        <dbReference type="ChEBI" id="CHEBI:15378"/>
        <dbReference type="ChEBI" id="CHEBI:29999"/>
        <dbReference type="ChEBI" id="CHEBI:30616"/>
        <dbReference type="ChEBI" id="CHEBI:83421"/>
        <dbReference type="ChEBI" id="CHEBI:456216"/>
        <dbReference type="EC" id="2.7.11.22"/>
    </reaction>
</comment>
<feature type="domain" description="Protein kinase" evidence="7">
    <location>
        <begin position="98"/>
        <end position="396"/>
    </location>
</feature>
<dbReference type="InterPro" id="IPR011009">
    <property type="entry name" value="Kinase-like_dom_sf"/>
</dbReference>
<dbReference type="GeneID" id="27665431"/>
<keyword evidence="8" id="KW-0808">Transferase</keyword>
<organism evidence="8 9">
    <name type="scientific">Sporothrix schenckii 1099-18</name>
    <dbReference type="NCBI Taxonomy" id="1397361"/>
    <lineage>
        <taxon>Eukaryota</taxon>
        <taxon>Fungi</taxon>
        <taxon>Dikarya</taxon>
        <taxon>Ascomycota</taxon>
        <taxon>Pezizomycotina</taxon>
        <taxon>Sordariomycetes</taxon>
        <taxon>Sordariomycetidae</taxon>
        <taxon>Ophiostomatales</taxon>
        <taxon>Ophiostomataceae</taxon>
        <taxon>Sporothrix</taxon>
    </lineage>
</organism>
<dbReference type="RefSeq" id="XP_016584705.1">
    <property type="nucleotide sequence ID" value="XM_016730154.1"/>
</dbReference>
<dbReference type="Proteomes" id="UP000033710">
    <property type="component" value="Unassembled WGS sequence"/>
</dbReference>
<dbReference type="Gene3D" id="1.10.510.10">
    <property type="entry name" value="Transferase(Phosphotransferase) domain 1"/>
    <property type="match status" value="1"/>
</dbReference>
<dbReference type="InterPro" id="IPR050108">
    <property type="entry name" value="CDK"/>
</dbReference>
<sequence>MWSLSDDGDENWRNHVGFEERYKNIRIIGLTDRPELDRKTAAALEQELWNESLNLREYREAVANNSYPVGHSDGPPSDTEIIFDADMDDPEGVTIGPYEDCIHIGQGASADVYRSDLYALKVWRHDGDLQPHSIEREAEIMRILNWGHNRCISLVKKLTYDSRPVLVMPYLRYSLETILEGDKGPNNTNHYLTRDRVLNYFTDIFSALKHVHSLGIIHRDIKPSSILLERLDGPVFLSDFGTAWHPELSLPDEPADKKCLDIGTGSYRAPETLFTNEAYGTAVDIWAAGALLGQCARRPPREPLFRSRAAHEDGNQLGLILDIFKKLGTPTRETWPEAEHFPTPPFDMYNVFPRKPWNILLPDVDRDIRRFVAGMLKFQSTERLTAAQALEGLVELGTPPPDMPPPPGLLRTPPPTSPDA</sequence>
<evidence type="ECO:0000259" key="7">
    <source>
        <dbReference type="PROSITE" id="PS50011"/>
    </source>
</evidence>
<keyword evidence="3" id="KW-0067">ATP-binding</keyword>
<name>A0A0F2LYX3_SPOSC</name>
<dbReference type="AlphaFoldDB" id="A0A0F2LYX3"/>
<dbReference type="SUPFAM" id="SSF56112">
    <property type="entry name" value="Protein kinase-like (PK-like)"/>
    <property type="match status" value="1"/>
</dbReference>
<dbReference type="EMBL" id="AXCR01000010">
    <property type="protein sequence ID" value="KJR82029.1"/>
    <property type="molecule type" value="Genomic_DNA"/>
</dbReference>
<dbReference type="GO" id="GO:0007165">
    <property type="term" value="P:signal transduction"/>
    <property type="evidence" value="ECO:0007669"/>
    <property type="project" value="TreeGrafter"/>
</dbReference>
<dbReference type="GO" id="GO:0030332">
    <property type="term" value="F:cyclin binding"/>
    <property type="evidence" value="ECO:0007669"/>
    <property type="project" value="TreeGrafter"/>
</dbReference>